<keyword evidence="4 7" id="KW-0812">Transmembrane</keyword>
<comment type="similarity">
    <text evidence="2">Belongs to the DoxX family.</text>
</comment>
<keyword evidence="9" id="KW-1185">Reference proteome</keyword>
<feature type="transmembrane region" description="Helical" evidence="7">
    <location>
        <begin position="6"/>
        <end position="26"/>
    </location>
</feature>
<dbReference type="EMBL" id="FOIJ01000022">
    <property type="protein sequence ID" value="SEU36673.1"/>
    <property type="molecule type" value="Genomic_DNA"/>
</dbReference>
<reference evidence="9" key="1">
    <citation type="submission" date="2016-10" db="EMBL/GenBank/DDBJ databases">
        <authorList>
            <person name="Varghese N."/>
            <person name="Submissions S."/>
        </authorList>
    </citation>
    <scope>NUCLEOTIDE SEQUENCE [LARGE SCALE GENOMIC DNA]</scope>
    <source>
        <strain evidence="9">DSM 16858</strain>
    </source>
</reference>
<evidence type="ECO:0000256" key="1">
    <source>
        <dbReference type="ARBA" id="ARBA00004651"/>
    </source>
</evidence>
<gene>
    <name evidence="8" type="ORF">SAMN05443639_12278</name>
</gene>
<feature type="transmembrane region" description="Helical" evidence="7">
    <location>
        <begin position="73"/>
        <end position="93"/>
    </location>
</feature>
<proteinExistence type="inferred from homology"/>
<comment type="subcellular location">
    <subcellularLocation>
        <location evidence="1">Cell membrane</location>
        <topology evidence="1">Multi-pass membrane protein</topology>
    </subcellularLocation>
</comment>
<evidence type="ECO:0000313" key="9">
    <source>
        <dbReference type="Proteomes" id="UP000199181"/>
    </source>
</evidence>
<dbReference type="Pfam" id="PF07681">
    <property type="entry name" value="DoxX"/>
    <property type="match status" value="1"/>
</dbReference>
<evidence type="ECO:0000256" key="3">
    <source>
        <dbReference type="ARBA" id="ARBA00022475"/>
    </source>
</evidence>
<protein>
    <submittedName>
        <fullName evidence="8">Putative oxidoreductase</fullName>
    </submittedName>
</protein>
<dbReference type="RefSeq" id="WP_093525594.1">
    <property type="nucleotide sequence ID" value="NZ_FOIJ01000022.1"/>
</dbReference>
<organism evidence="8 9">
    <name type="scientific">Stigmatella erecta</name>
    <dbReference type="NCBI Taxonomy" id="83460"/>
    <lineage>
        <taxon>Bacteria</taxon>
        <taxon>Pseudomonadati</taxon>
        <taxon>Myxococcota</taxon>
        <taxon>Myxococcia</taxon>
        <taxon>Myxococcales</taxon>
        <taxon>Cystobacterineae</taxon>
        <taxon>Archangiaceae</taxon>
        <taxon>Stigmatella</taxon>
    </lineage>
</organism>
<feature type="transmembrane region" description="Helical" evidence="7">
    <location>
        <begin position="46"/>
        <end position="67"/>
    </location>
</feature>
<dbReference type="InterPro" id="IPR051907">
    <property type="entry name" value="DoxX-like_oxidoreductase"/>
</dbReference>
<keyword evidence="6 7" id="KW-0472">Membrane</keyword>
<keyword evidence="5 7" id="KW-1133">Transmembrane helix</keyword>
<evidence type="ECO:0000256" key="4">
    <source>
        <dbReference type="ARBA" id="ARBA00022692"/>
    </source>
</evidence>
<dbReference type="Proteomes" id="UP000199181">
    <property type="component" value="Unassembled WGS sequence"/>
</dbReference>
<evidence type="ECO:0000256" key="5">
    <source>
        <dbReference type="ARBA" id="ARBA00022989"/>
    </source>
</evidence>
<evidence type="ECO:0000256" key="2">
    <source>
        <dbReference type="ARBA" id="ARBA00006679"/>
    </source>
</evidence>
<name>A0A1I0LAZ0_9BACT</name>
<dbReference type="PANTHER" id="PTHR33452">
    <property type="entry name" value="OXIDOREDUCTASE CATD-RELATED"/>
    <property type="match status" value="1"/>
</dbReference>
<evidence type="ECO:0000256" key="6">
    <source>
        <dbReference type="ARBA" id="ARBA00023136"/>
    </source>
</evidence>
<evidence type="ECO:0000313" key="8">
    <source>
        <dbReference type="EMBL" id="SEU36673.1"/>
    </source>
</evidence>
<evidence type="ECO:0000256" key="7">
    <source>
        <dbReference type="SAM" id="Phobius"/>
    </source>
</evidence>
<dbReference type="InterPro" id="IPR032808">
    <property type="entry name" value="DoxX"/>
</dbReference>
<accession>A0A1I0LAZ0</accession>
<dbReference type="PANTHER" id="PTHR33452:SF1">
    <property type="entry name" value="INNER MEMBRANE PROTEIN YPHA-RELATED"/>
    <property type="match status" value="1"/>
</dbReference>
<dbReference type="AlphaFoldDB" id="A0A1I0LAZ0"/>
<sequence>MNNVNSKWVSLAGRVLLGSLFVISGLGKLGNWEQTAGHMASQGLPLANLLLAGAAAAELAGGLSLLLGYRTPWGALLLVAFLVPVSLTMHAFWAHTGEARQLHLIHFLKNLSLIGGLLAQATAGAGALSLDARRATLHSGTASRVPQHA</sequence>
<keyword evidence="3" id="KW-1003">Cell membrane</keyword>
<dbReference type="GO" id="GO:0005886">
    <property type="term" value="C:plasma membrane"/>
    <property type="evidence" value="ECO:0007669"/>
    <property type="project" value="UniProtKB-SubCell"/>
</dbReference>